<protein>
    <submittedName>
        <fullName evidence="2">Cofactor assembly of complex C subunit B</fullName>
    </submittedName>
</protein>
<keyword evidence="1" id="KW-1133">Transmembrane helix</keyword>
<reference evidence="2 3" key="1">
    <citation type="submission" date="2018-04" db="EMBL/GenBank/DDBJ databases">
        <authorList>
            <person name="Go L.Y."/>
            <person name="Mitchell J.A."/>
        </authorList>
    </citation>
    <scope>NUCLEOTIDE SEQUENCE [LARGE SCALE GENOMIC DNA]</scope>
    <source>
        <strain evidence="2">ULC066bin1</strain>
    </source>
</reference>
<dbReference type="PANTHER" id="PTHR35302">
    <property type="match status" value="1"/>
</dbReference>
<feature type="transmembrane region" description="Helical" evidence="1">
    <location>
        <begin position="6"/>
        <end position="26"/>
    </location>
</feature>
<organism evidence="2 3">
    <name type="scientific">Pseudanabaena frigida</name>
    <dbReference type="NCBI Taxonomy" id="945775"/>
    <lineage>
        <taxon>Bacteria</taxon>
        <taxon>Bacillati</taxon>
        <taxon>Cyanobacteriota</taxon>
        <taxon>Cyanophyceae</taxon>
        <taxon>Pseudanabaenales</taxon>
        <taxon>Pseudanabaenaceae</taxon>
        <taxon>Pseudanabaena</taxon>
    </lineage>
</organism>
<dbReference type="InterPro" id="IPR021919">
    <property type="entry name" value="CCB1"/>
</dbReference>
<feature type="transmembrane region" description="Helical" evidence="1">
    <location>
        <begin position="115"/>
        <end position="134"/>
    </location>
</feature>
<proteinExistence type="predicted"/>
<dbReference type="Proteomes" id="UP000249467">
    <property type="component" value="Unassembled WGS sequence"/>
</dbReference>
<name>A0A2W4W6H0_9CYAN</name>
<keyword evidence="1" id="KW-0472">Membrane</keyword>
<feature type="transmembrane region" description="Helical" evidence="1">
    <location>
        <begin position="84"/>
        <end position="109"/>
    </location>
</feature>
<sequence>MPATIPTIYSTLLLTILLFLGLISFLRGSIRDRTTDALFSVDKFTDDRLLMQVRDHFKQRTYRVVELDPERDIAILSGQVKPSLFLAIFLSILAAIGLICLGLVLGILIPDLDNLWLWLTFVSPIAGVFYWRGVPREHRVSLQLLPDSKLKVRAHKDEIAELQRALNLEKIES</sequence>
<keyword evidence="1" id="KW-0812">Transmembrane</keyword>
<dbReference type="AlphaFoldDB" id="A0A2W4W6H0"/>
<dbReference type="EMBL" id="QBML01000013">
    <property type="protein sequence ID" value="PZO40784.1"/>
    <property type="molecule type" value="Genomic_DNA"/>
</dbReference>
<gene>
    <name evidence="2" type="ORF">DCF19_10750</name>
</gene>
<reference evidence="2 3" key="2">
    <citation type="submission" date="2018-06" db="EMBL/GenBank/DDBJ databases">
        <title>Metagenomic assembly of (sub)arctic Cyanobacteria and their associated microbiome from non-axenic cultures.</title>
        <authorList>
            <person name="Baurain D."/>
        </authorList>
    </citation>
    <scope>NUCLEOTIDE SEQUENCE [LARGE SCALE GENOMIC DNA]</scope>
    <source>
        <strain evidence="2">ULC066bin1</strain>
    </source>
</reference>
<evidence type="ECO:0000256" key="1">
    <source>
        <dbReference type="SAM" id="Phobius"/>
    </source>
</evidence>
<evidence type="ECO:0000313" key="3">
    <source>
        <dbReference type="Proteomes" id="UP000249467"/>
    </source>
</evidence>
<evidence type="ECO:0000313" key="2">
    <source>
        <dbReference type="EMBL" id="PZO40784.1"/>
    </source>
</evidence>
<comment type="caution">
    <text evidence="2">The sequence shown here is derived from an EMBL/GenBank/DDBJ whole genome shotgun (WGS) entry which is preliminary data.</text>
</comment>
<dbReference type="Pfam" id="PF12046">
    <property type="entry name" value="CCB1"/>
    <property type="match status" value="1"/>
</dbReference>
<accession>A0A2W4W6H0</accession>
<dbReference type="PANTHER" id="PTHR35302:SF1">
    <property type="entry name" value="PROTEIN COFACTOR ASSEMBLY OF COMPLEX C SUBUNIT B CCB1, CHLOROPLASTIC"/>
    <property type="match status" value="1"/>
</dbReference>